<accession>A0A157T1I4</accession>
<dbReference type="SUPFAM" id="SSF88723">
    <property type="entry name" value="PIN domain-like"/>
    <property type="match status" value="1"/>
</dbReference>
<evidence type="ECO:0000313" key="1">
    <source>
        <dbReference type="EMBL" id="SAI85086.1"/>
    </source>
</evidence>
<dbReference type="CDD" id="cd18708">
    <property type="entry name" value="PIN_VapC-like"/>
    <property type="match status" value="1"/>
</dbReference>
<organism evidence="1 2">
    <name type="scientific">Saccharolobus solfataricus</name>
    <name type="common">Sulfolobus solfataricus</name>
    <dbReference type="NCBI Taxonomy" id="2287"/>
    <lineage>
        <taxon>Archaea</taxon>
        <taxon>Thermoproteota</taxon>
        <taxon>Thermoprotei</taxon>
        <taxon>Sulfolobales</taxon>
        <taxon>Sulfolobaceae</taxon>
        <taxon>Saccharolobus</taxon>
    </lineage>
</organism>
<dbReference type="PATRIC" id="fig|2287.9.peg.1588"/>
<evidence type="ECO:0008006" key="3">
    <source>
        <dbReference type="Google" id="ProtNLM"/>
    </source>
</evidence>
<dbReference type="AlphaFoldDB" id="A0A157T1I4"/>
<name>A0A157T1I4_SACSO</name>
<dbReference type="GeneID" id="1454423"/>
<dbReference type="OrthoDB" id="43803at2157"/>
<protein>
    <recommendedName>
        <fullName evidence="3">PIN domain-containing protein</fullName>
    </recommendedName>
</protein>
<dbReference type="Proteomes" id="UP000076770">
    <property type="component" value="Chromosome i"/>
</dbReference>
<reference evidence="2" key="1">
    <citation type="submission" date="2016-04" db="EMBL/GenBank/DDBJ databases">
        <authorList>
            <person name="Shah S.A."/>
            <person name="Garrett R.A."/>
        </authorList>
    </citation>
    <scope>NUCLEOTIDE SEQUENCE [LARGE SCALE GENOMIC DNA]</scope>
    <source>
        <strain evidence="2">ATCC 35091 / DSM 1616 / JCM 8930 / NBRC 15331 / P1</strain>
    </source>
</reference>
<evidence type="ECO:0000313" key="2">
    <source>
        <dbReference type="Proteomes" id="UP000076770"/>
    </source>
</evidence>
<sequence length="244" mass="28241">MHGNADVKFGNESVFDLARGSSTNDELLNICMIRSGFKKFEEEKEIQNTDGFFIADTSVYIKLGNRLGYLTKDRLLASKSVYNELSERTKLTQMGKEIIVFYLGMYSYRHLHKSPPVSEYNKSGDIPLIEETRKIKENIPEKVTLITADRQLKQRARTLGVNVIFLNTLKSDSGNMSELLLCASNRREYMEKYDYARRDLTITINDKEVIKIESDPTKEGFSRIKTLNKEFNYAKLIEKLYEMI</sequence>
<dbReference type="EMBL" id="LT549890">
    <property type="protein sequence ID" value="SAI85086.1"/>
    <property type="molecule type" value="Genomic_DNA"/>
</dbReference>
<dbReference type="RefSeq" id="WP_010923381.1">
    <property type="nucleotide sequence ID" value="NZ_LT549890.1"/>
</dbReference>
<gene>
    <name evidence="1" type="ORF">SSOP1_1532</name>
</gene>
<dbReference type="InterPro" id="IPR029060">
    <property type="entry name" value="PIN-like_dom_sf"/>
</dbReference>
<dbReference type="GeneID" id="27427778"/>
<proteinExistence type="predicted"/>